<dbReference type="Pfam" id="PF01433">
    <property type="entry name" value="Peptidase_M1"/>
    <property type="match status" value="1"/>
</dbReference>
<evidence type="ECO:0000256" key="2">
    <source>
        <dbReference type="ARBA" id="ARBA00010136"/>
    </source>
</evidence>
<dbReference type="SUPFAM" id="SSF55486">
    <property type="entry name" value="Metalloproteases ('zincins'), catalytic domain"/>
    <property type="match status" value="1"/>
</dbReference>
<proteinExistence type="inferred from homology"/>
<evidence type="ECO:0000313" key="9">
    <source>
        <dbReference type="EMBL" id="CAB4689824.1"/>
    </source>
</evidence>
<comment type="similarity">
    <text evidence="2">Belongs to the peptidase M1 family.</text>
</comment>
<evidence type="ECO:0000256" key="1">
    <source>
        <dbReference type="ARBA" id="ARBA00001947"/>
    </source>
</evidence>
<dbReference type="PRINTS" id="PR00756">
    <property type="entry name" value="ALADIPTASE"/>
</dbReference>
<dbReference type="Gene3D" id="1.10.390.10">
    <property type="entry name" value="Neutral Protease Domain 2"/>
    <property type="match status" value="1"/>
</dbReference>
<evidence type="ECO:0000256" key="3">
    <source>
        <dbReference type="ARBA" id="ARBA00022670"/>
    </source>
</evidence>
<dbReference type="EMBL" id="CAEZXR010000024">
    <property type="protein sequence ID" value="CAB4689824.1"/>
    <property type="molecule type" value="Genomic_DNA"/>
</dbReference>
<dbReference type="InterPro" id="IPR027268">
    <property type="entry name" value="Peptidase_M4/M1_CTD_sf"/>
</dbReference>
<dbReference type="AlphaFoldDB" id="A0A6J6NZG3"/>
<comment type="cofactor">
    <cofactor evidence="1">
        <name>Zn(2+)</name>
        <dbReference type="ChEBI" id="CHEBI:29105"/>
    </cofactor>
</comment>
<keyword evidence="7" id="KW-0482">Metalloprotease</keyword>
<dbReference type="GO" id="GO:0008270">
    <property type="term" value="F:zinc ion binding"/>
    <property type="evidence" value="ECO:0007669"/>
    <property type="project" value="InterPro"/>
</dbReference>
<evidence type="ECO:0000256" key="5">
    <source>
        <dbReference type="ARBA" id="ARBA00022801"/>
    </source>
</evidence>
<evidence type="ECO:0000259" key="8">
    <source>
        <dbReference type="Pfam" id="PF01433"/>
    </source>
</evidence>
<keyword evidence="4" id="KW-0479">Metal-binding</keyword>
<keyword evidence="5" id="KW-0378">Hydrolase</keyword>
<dbReference type="InterPro" id="IPR050344">
    <property type="entry name" value="Peptidase_M1_aminopeptidases"/>
</dbReference>
<dbReference type="PANTHER" id="PTHR11533">
    <property type="entry name" value="PROTEASE M1 ZINC METALLOPROTEASE"/>
    <property type="match status" value="1"/>
</dbReference>
<reference evidence="9" key="1">
    <citation type="submission" date="2020-05" db="EMBL/GenBank/DDBJ databases">
        <authorList>
            <person name="Chiriac C."/>
            <person name="Salcher M."/>
            <person name="Ghai R."/>
            <person name="Kavagutti S V."/>
        </authorList>
    </citation>
    <scope>NUCLEOTIDE SEQUENCE</scope>
</reference>
<dbReference type="GO" id="GO:0008237">
    <property type="term" value="F:metallopeptidase activity"/>
    <property type="evidence" value="ECO:0007669"/>
    <property type="project" value="UniProtKB-KW"/>
</dbReference>
<evidence type="ECO:0000256" key="4">
    <source>
        <dbReference type="ARBA" id="ARBA00022723"/>
    </source>
</evidence>
<sequence length="276" mass="30618">MSVPAPAQGIANGVLESTTTADGVTTNSWHLDEPAASYLVTVATGDYTVEEDVSSSGVPLQYWAPTPQRRLIQGLRQTADGLDWLEEKLGPYPFDSLGVLLVDSRSGMETQTMITLGMTDYTTSGAVLVHEAAHQWYGDLVTPSDWRDVWMNEGMAMYLQANWSAEEDGQPLDATLDYWASIAPQLLRDGGPAAAYDPATFGTSNIYYVPALMWHELRLRLGTDRFWSLVRAWPEEHAGQNADYDEITTWWEEQTGLELTAFFDSWLLGDTLPARA</sequence>
<feature type="domain" description="Peptidase M1 membrane alanine aminopeptidase" evidence="8">
    <location>
        <begin position="82"/>
        <end position="266"/>
    </location>
</feature>
<organism evidence="9">
    <name type="scientific">freshwater metagenome</name>
    <dbReference type="NCBI Taxonomy" id="449393"/>
    <lineage>
        <taxon>unclassified sequences</taxon>
        <taxon>metagenomes</taxon>
        <taxon>ecological metagenomes</taxon>
    </lineage>
</organism>
<keyword evidence="3" id="KW-0645">Protease</keyword>
<keyword evidence="6" id="KW-0862">Zinc</keyword>
<evidence type="ECO:0000256" key="7">
    <source>
        <dbReference type="ARBA" id="ARBA00023049"/>
    </source>
</evidence>
<protein>
    <submittedName>
        <fullName evidence="9">Unannotated protein</fullName>
    </submittedName>
</protein>
<dbReference type="InterPro" id="IPR014782">
    <property type="entry name" value="Peptidase_M1_dom"/>
</dbReference>
<gene>
    <name evidence="9" type="ORF">UFOPK2579_00333</name>
</gene>
<accession>A0A6J6NZG3</accession>
<name>A0A6J6NZG3_9ZZZZ</name>
<dbReference type="InterPro" id="IPR001930">
    <property type="entry name" value="Peptidase_M1"/>
</dbReference>
<evidence type="ECO:0000256" key="6">
    <source>
        <dbReference type="ARBA" id="ARBA00022833"/>
    </source>
</evidence>
<dbReference type="GO" id="GO:0006508">
    <property type="term" value="P:proteolysis"/>
    <property type="evidence" value="ECO:0007669"/>
    <property type="project" value="UniProtKB-KW"/>
</dbReference>